<dbReference type="HOGENOM" id="CLU_512439_0_0_1"/>
<dbReference type="RefSeq" id="XP_001033426.2">
    <property type="nucleotide sequence ID" value="XM_001033426.2"/>
</dbReference>
<proteinExistence type="predicted"/>
<keyword evidence="2" id="KW-1185">Reference proteome</keyword>
<dbReference type="AlphaFoldDB" id="Q22KN6"/>
<accession>Q22KN6</accession>
<protein>
    <submittedName>
        <fullName evidence="1">Uncharacterized protein</fullName>
    </submittedName>
</protein>
<reference evidence="2" key="1">
    <citation type="journal article" date="2006" name="PLoS Biol.">
        <title>Macronuclear genome sequence of the ciliate Tetrahymena thermophila, a model eukaryote.</title>
        <authorList>
            <person name="Eisen J.A."/>
            <person name="Coyne R.S."/>
            <person name="Wu M."/>
            <person name="Wu D."/>
            <person name="Thiagarajan M."/>
            <person name="Wortman J.R."/>
            <person name="Badger J.H."/>
            <person name="Ren Q."/>
            <person name="Amedeo P."/>
            <person name="Jones K.M."/>
            <person name="Tallon L.J."/>
            <person name="Delcher A.L."/>
            <person name="Salzberg S.L."/>
            <person name="Silva J.C."/>
            <person name="Haas B.J."/>
            <person name="Majoros W.H."/>
            <person name="Farzad M."/>
            <person name="Carlton J.M."/>
            <person name="Smith R.K. Jr."/>
            <person name="Garg J."/>
            <person name="Pearlman R.E."/>
            <person name="Karrer K.M."/>
            <person name="Sun L."/>
            <person name="Manning G."/>
            <person name="Elde N.C."/>
            <person name="Turkewitz A.P."/>
            <person name="Asai D.J."/>
            <person name="Wilkes D.E."/>
            <person name="Wang Y."/>
            <person name="Cai H."/>
            <person name="Collins K."/>
            <person name="Stewart B.A."/>
            <person name="Lee S.R."/>
            <person name="Wilamowska K."/>
            <person name="Weinberg Z."/>
            <person name="Ruzzo W.L."/>
            <person name="Wloga D."/>
            <person name="Gaertig J."/>
            <person name="Frankel J."/>
            <person name="Tsao C.-C."/>
            <person name="Gorovsky M.A."/>
            <person name="Keeling P.J."/>
            <person name="Waller R.F."/>
            <person name="Patron N.J."/>
            <person name="Cherry J.M."/>
            <person name="Stover N.A."/>
            <person name="Krieger C.J."/>
            <person name="del Toro C."/>
            <person name="Ryder H.F."/>
            <person name="Williamson S.C."/>
            <person name="Barbeau R.A."/>
            <person name="Hamilton E.P."/>
            <person name="Orias E."/>
        </authorList>
    </citation>
    <scope>NUCLEOTIDE SEQUENCE [LARGE SCALE GENOMIC DNA]</scope>
    <source>
        <strain evidence="2">SB210</strain>
    </source>
</reference>
<dbReference type="GeneID" id="7842985"/>
<dbReference type="Proteomes" id="UP000009168">
    <property type="component" value="Unassembled WGS sequence"/>
</dbReference>
<dbReference type="EMBL" id="GG662498">
    <property type="protein sequence ID" value="EAR85763.2"/>
    <property type="molecule type" value="Genomic_DNA"/>
</dbReference>
<evidence type="ECO:0000313" key="1">
    <source>
        <dbReference type="EMBL" id="EAR85763.2"/>
    </source>
</evidence>
<gene>
    <name evidence="1" type="ORF">TTHERM_00312450</name>
</gene>
<dbReference type="InParanoid" id="Q22KN6"/>
<sequence length="552" mass="65178">MQEDDTKSQQSQLRKLIIKTNNILENTNLKQIKNQQLLNKNYLNITKDSRIKNLDHVYFNKPIVENQQFCIEQNQIEQCSQYSKYQKQQDLNLICLQKFSNVGDEVIEQALIEKKQNIFSDEQILKNINADKKRTYNLENLSQDGQQIYFKHEMVTQECNQSNNLIESLKKSFIQRQLSERTKQNCYLQEKNNIQNYIKGQETFKLAPKTLEQINQYNGKIQILNKQSLRIIDPGIDVQQNFFKQYAKKSTPLKNVKTNCQTSCDSFTLKGNYYFKIQQKNGLEAMQQMIENKQKTLRIVCGECKKDNDQIFKKDKLFQPKKINQISISSNSQQFQRQMQNPQLKQIQNPIHLKRNYSENFQNSLKLNLVKSQSGKNLLQNQTDKSKLQDLSLVHRQIAKPSEGVSYEFQSRSALDENCKMNIKEEQLDSNLDHNKQFNNKQRLIEKIKQINSKPSHQDIINSRKIQIKNFKSNNLYFQDKNYFSSISSQLKNKEIHKVNHSNLDKTKTDMKNSHQIDEIYGPWDINQFDIDSNFFPSQVSITDLNEFKNQF</sequence>
<evidence type="ECO:0000313" key="2">
    <source>
        <dbReference type="Proteomes" id="UP000009168"/>
    </source>
</evidence>
<organism evidence="1 2">
    <name type="scientific">Tetrahymena thermophila (strain SB210)</name>
    <dbReference type="NCBI Taxonomy" id="312017"/>
    <lineage>
        <taxon>Eukaryota</taxon>
        <taxon>Sar</taxon>
        <taxon>Alveolata</taxon>
        <taxon>Ciliophora</taxon>
        <taxon>Intramacronucleata</taxon>
        <taxon>Oligohymenophorea</taxon>
        <taxon>Hymenostomatida</taxon>
        <taxon>Tetrahymenina</taxon>
        <taxon>Tetrahymenidae</taxon>
        <taxon>Tetrahymena</taxon>
    </lineage>
</organism>
<dbReference type="KEGG" id="tet:TTHERM_00312450"/>
<name>Q22KN6_TETTS</name>